<evidence type="ECO:0000256" key="1">
    <source>
        <dbReference type="ARBA" id="ARBA00004651"/>
    </source>
</evidence>
<gene>
    <name evidence="9" type="ORF">MF646_00745</name>
</gene>
<keyword evidence="6 7" id="KW-0472">Membrane</keyword>
<evidence type="ECO:0000256" key="3">
    <source>
        <dbReference type="ARBA" id="ARBA00022475"/>
    </source>
</evidence>
<dbReference type="PANTHER" id="PTHR34582">
    <property type="entry name" value="UPF0702 TRANSMEMBRANE PROTEIN YCAP"/>
    <property type="match status" value="1"/>
</dbReference>
<feature type="transmembrane region" description="Helical" evidence="7">
    <location>
        <begin position="40"/>
        <end position="57"/>
    </location>
</feature>
<dbReference type="InterPro" id="IPR023090">
    <property type="entry name" value="UPF0702_alpha/beta_dom_sf"/>
</dbReference>
<proteinExistence type="inferred from homology"/>
<dbReference type="Pfam" id="PF04239">
    <property type="entry name" value="DUF421"/>
    <property type="match status" value="1"/>
</dbReference>
<comment type="similarity">
    <text evidence="2">Belongs to the UPF0702 family.</text>
</comment>
<sequence>MEVWNGSEDLPIYGFIIRATIIYVYIFMVVKILGQRSMVSFHPIDFIFAVIIGDVVGEPLSSGDIALGGPLAAASFIAGLHLTLSYLALKNARIRRIVEAEPIIIINKGHILVDEMRKAKITVESLMMDLRLNQASDLTEIDYAILEPNGQISVIKKSKYDSLTPNDMMKVPPEKGYPSVLILEGKINYANLEKLGLTTAWLQEQAESHGFESIKEIFLLTMDDRSKRIFVSGQTMRDIV</sequence>
<dbReference type="AlphaFoldDB" id="A0A9X2CRA0"/>
<reference evidence="9" key="1">
    <citation type="submission" date="2022-02" db="EMBL/GenBank/DDBJ databases">
        <title>Halalkalibacter sp. nov. isolated from Lonar Lake, India.</title>
        <authorList>
            <person name="Joshi A."/>
            <person name="Thite S."/>
            <person name="Lodha T."/>
        </authorList>
    </citation>
    <scope>NUCLEOTIDE SEQUENCE</scope>
    <source>
        <strain evidence="9">MEB205</strain>
    </source>
</reference>
<feature type="transmembrane region" description="Helical" evidence="7">
    <location>
        <begin position="12"/>
        <end position="33"/>
    </location>
</feature>
<evidence type="ECO:0000313" key="10">
    <source>
        <dbReference type="Proteomes" id="UP001139150"/>
    </source>
</evidence>
<accession>A0A9X2CRA0</accession>
<dbReference type="Gene3D" id="3.30.240.20">
    <property type="entry name" value="bsu07140 like domains"/>
    <property type="match status" value="2"/>
</dbReference>
<organism evidence="9 10">
    <name type="scientific">Halalkalibacter alkaliphilus</name>
    <dbReference type="NCBI Taxonomy" id="2917993"/>
    <lineage>
        <taxon>Bacteria</taxon>
        <taxon>Bacillati</taxon>
        <taxon>Bacillota</taxon>
        <taxon>Bacilli</taxon>
        <taxon>Bacillales</taxon>
        <taxon>Bacillaceae</taxon>
        <taxon>Halalkalibacter</taxon>
    </lineage>
</organism>
<dbReference type="RefSeq" id="WP_250094570.1">
    <property type="nucleotide sequence ID" value="NZ_JAKRYL010000001.1"/>
</dbReference>
<evidence type="ECO:0000259" key="8">
    <source>
        <dbReference type="Pfam" id="PF04239"/>
    </source>
</evidence>
<comment type="subcellular location">
    <subcellularLocation>
        <location evidence="1">Cell membrane</location>
        <topology evidence="1">Multi-pass membrane protein</topology>
    </subcellularLocation>
</comment>
<keyword evidence="5 7" id="KW-1133">Transmembrane helix</keyword>
<evidence type="ECO:0000256" key="4">
    <source>
        <dbReference type="ARBA" id="ARBA00022692"/>
    </source>
</evidence>
<evidence type="ECO:0000256" key="2">
    <source>
        <dbReference type="ARBA" id="ARBA00006448"/>
    </source>
</evidence>
<protein>
    <submittedName>
        <fullName evidence="9">DUF421 domain-containing protein</fullName>
    </submittedName>
</protein>
<keyword evidence="3" id="KW-1003">Cell membrane</keyword>
<keyword evidence="4 7" id="KW-0812">Transmembrane</keyword>
<dbReference type="EMBL" id="JAKRYL010000001">
    <property type="protein sequence ID" value="MCL7745635.1"/>
    <property type="molecule type" value="Genomic_DNA"/>
</dbReference>
<evidence type="ECO:0000256" key="5">
    <source>
        <dbReference type="ARBA" id="ARBA00022989"/>
    </source>
</evidence>
<evidence type="ECO:0000256" key="6">
    <source>
        <dbReference type="ARBA" id="ARBA00023136"/>
    </source>
</evidence>
<feature type="domain" description="YetF C-terminal" evidence="8">
    <location>
        <begin position="90"/>
        <end position="222"/>
    </location>
</feature>
<dbReference type="InterPro" id="IPR007353">
    <property type="entry name" value="DUF421"/>
</dbReference>
<feature type="transmembrane region" description="Helical" evidence="7">
    <location>
        <begin position="69"/>
        <end position="89"/>
    </location>
</feature>
<comment type="caution">
    <text evidence="9">The sequence shown here is derived from an EMBL/GenBank/DDBJ whole genome shotgun (WGS) entry which is preliminary data.</text>
</comment>
<dbReference type="GO" id="GO:0005886">
    <property type="term" value="C:plasma membrane"/>
    <property type="evidence" value="ECO:0007669"/>
    <property type="project" value="UniProtKB-SubCell"/>
</dbReference>
<keyword evidence="10" id="KW-1185">Reference proteome</keyword>
<name>A0A9X2CRA0_9BACI</name>
<dbReference type="Proteomes" id="UP001139150">
    <property type="component" value="Unassembled WGS sequence"/>
</dbReference>
<evidence type="ECO:0000313" key="9">
    <source>
        <dbReference type="EMBL" id="MCL7745635.1"/>
    </source>
</evidence>
<evidence type="ECO:0000256" key="7">
    <source>
        <dbReference type="SAM" id="Phobius"/>
    </source>
</evidence>
<dbReference type="PANTHER" id="PTHR34582:SF6">
    <property type="entry name" value="UPF0702 TRANSMEMBRANE PROTEIN YCAP"/>
    <property type="match status" value="1"/>
</dbReference>